<reference evidence="3 4" key="1">
    <citation type="submission" date="2020-03" db="EMBL/GenBank/DDBJ databases">
        <title>Genomic Encyclopedia of Type Strains, Phase IV (KMG-V): Genome sequencing to study the core and pangenomes of soil and plant-associated prokaryotes.</title>
        <authorList>
            <person name="Whitman W."/>
        </authorList>
    </citation>
    <scope>NUCLEOTIDE SEQUENCE [LARGE SCALE GENOMIC DNA]</scope>
    <source>
        <strain evidence="3 4">1B</strain>
    </source>
</reference>
<dbReference type="InterPro" id="IPR026444">
    <property type="entry name" value="Secre_tail"/>
</dbReference>
<evidence type="ECO:0000256" key="1">
    <source>
        <dbReference type="SAM" id="SignalP"/>
    </source>
</evidence>
<dbReference type="Proteomes" id="UP000717634">
    <property type="component" value="Unassembled WGS sequence"/>
</dbReference>
<name>A0ABX1HLL7_9BACT</name>
<evidence type="ECO:0000313" key="3">
    <source>
        <dbReference type="EMBL" id="NKI91156.1"/>
    </source>
</evidence>
<comment type="caution">
    <text evidence="3">The sequence shown here is derived from an EMBL/GenBank/DDBJ whole genome shotgun (WGS) entry which is preliminary data.</text>
</comment>
<proteinExistence type="predicted"/>
<dbReference type="Pfam" id="PF18962">
    <property type="entry name" value="Por_Secre_tail"/>
    <property type="match status" value="1"/>
</dbReference>
<gene>
    <name evidence="3" type="ORF">HBN54_003768</name>
</gene>
<keyword evidence="4" id="KW-1185">Reference proteome</keyword>
<feature type="signal peptide" evidence="1">
    <location>
        <begin position="1"/>
        <end position="22"/>
    </location>
</feature>
<dbReference type="EMBL" id="JAAVTK010000013">
    <property type="protein sequence ID" value="NKI91156.1"/>
    <property type="molecule type" value="Genomic_DNA"/>
</dbReference>
<sequence>MKRFSTLTAIGLLTIASLTASAQFIVDGRATATEIGTGMGKYQLAATYTGTHLEADRGLQALYVGYTTTTLNIMLVGSDEAANTAPSGGYRSFVIYLNTPARPGAPAGTLLVGGSDIQSPLKHHPTMDNPTDYGFRVSVGPTSATANDVYFSRVSYVTGTAVTPGTDTFIGAGTKTGGQVVAPATLDLAGSKFAYSNTATLAANTTNAGFEIEIPLAALSTATVPIETGTSLELVAAYTDGDGIFFSELLPSISGRTTTLGSNPDFTTIPDNQFITVELGAGVLASRSAVASRLNFQVYPNPASATSTIAYTVPAGRQPVALAVYNALGQRVRALAEAEQAGNQQFALGSLPAGAYLVRLQIGDQLTSRKVVVQ</sequence>
<dbReference type="RefSeq" id="WP_168674724.1">
    <property type="nucleotide sequence ID" value="NZ_JAAVTK010000013.1"/>
</dbReference>
<organism evidence="3 4">
    <name type="scientific">Hymenobacter artigasi</name>
    <dbReference type="NCBI Taxonomy" id="2719616"/>
    <lineage>
        <taxon>Bacteria</taxon>
        <taxon>Pseudomonadati</taxon>
        <taxon>Bacteroidota</taxon>
        <taxon>Cytophagia</taxon>
        <taxon>Cytophagales</taxon>
        <taxon>Hymenobacteraceae</taxon>
        <taxon>Hymenobacter</taxon>
    </lineage>
</organism>
<evidence type="ECO:0000313" key="4">
    <source>
        <dbReference type="Proteomes" id="UP000717634"/>
    </source>
</evidence>
<accession>A0ABX1HLL7</accession>
<feature type="domain" description="Secretion system C-terminal sorting" evidence="2">
    <location>
        <begin position="298"/>
        <end position="373"/>
    </location>
</feature>
<keyword evidence="1" id="KW-0732">Signal</keyword>
<protein>
    <recommendedName>
        <fullName evidence="2">Secretion system C-terminal sorting domain-containing protein</fullName>
    </recommendedName>
</protein>
<dbReference type="NCBIfam" id="TIGR04183">
    <property type="entry name" value="Por_Secre_tail"/>
    <property type="match status" value="1"/>
</dbReference>
<evidence type="ECO:0000259" key="2">
    <source>
        <dbReference type="Pfam" id="PF18962"/>
    </source>
</evidence>
<feature type="chain" id="PRO_5045971611" description="Secretion system C-terminal sorting domain-containing protein" evidence="1">
    <location>
        <begin position="23"/>
        <end position="374"/>
    </location>
</feature>